<evidence type="ECO:0000313" key="3">
    <source>
        <dbReference type="Proteomes" id="UP000184543"/>
    </source>
</evidence>
<dbReference type="RefSeq" id="WP_072995338.1">
    <property type="nucleotide sequence ID" value="NZ_FQYU01000011.1"/>
</dbReference>
<keyword evidence="3" id="KW-1185">Reference proteome</keyword>
<dbReference type="EMBL" id="FQYU01000011">
    <property type="protein sequence ID" value="SHJ88177.1"/>
    <property type="molecule type" value="Genomic_DNA"/>
</dbReference>
<dbReference type="InterPro" id="IPR041662">
    <property type="entry name" value="SusD-like_2"/>
</dbReference>
<feature type="signal peptide" evidence="1">
    <location>
        <begin position="1"/>
        <end position="21"/>
    </location>
</feature>
<reference evidence="3" key="1">
    <citation type="submission" date="2016-11" db="EMBL/GenBank/DDBJ databases">
        <authorList>
            <person name="Varghese N."/>
            <person name="Submissions S."/>
        </authorList>
    </citation>
    <scope>NUCLEOTIDE SEQUENCE [LARGE SCALE GENOMIC DNA]</scope>
    <source>
        <strain evidence="3">DSM 19858</strain>
    </source>
</reference>
<keyword evidence="1" id="KW-0732">Signal</keyword>
<dbReference type="OrthoDB" id="9766256at2"/>
<proteinExistence type="predicted"/>
<dbReference type="Proteomes" id="UP000184543">
    <property type="component" value="Unassembled WGS sequence"/>
</dbReference>
<dbReference type="STRING" id="192903.SAMN04488513_11148"/>
<sequence length="532" mass="60485">MKNLKIIIANLLTAAILLVSCQEDDFTEYYSDPATIAETTVEKQYAGFMQSNKDDIMPSYSKYFVTGRPTLMIYTQTRGFENSIGRFTPGDAPVDPIYNRYYATLFQFREMERIYDQLTPAEQDEYRIFIITAKIYLYDYTQKIVDLFGDIPFTEAGKISQNEGDYQSSYAAFDSAESIYRLMIDDLKSIAQELNSISLTTAIKDYFTVQDFVNGGDIDIWKKYCNSLRIRLLTRASASDEFSSIAQTQIGEILGNPATYPIVEGNEENIQIESLGEGMGLQADFQGTFVEGDSWNSNVASKAMIDHMVENTDPRLRCIFQPGSEAGENEFLGLDPTMAQSAQNALINSGTVSIYNNWTFKNNRNFPGILISASDIDFYLSEYYLGSNDAMAKEHYEKGISESINFYYSVRDLAINFEDSPEIDDLDPSEIDNYLMEANISWDAATSNEEKLALLARQKWLHTNMVEMYENWAELRRLGLPELEFVPDNSSAQATPPNRFLYPSVERTFNAENYSAVSEDDNLDAKIFWDID</sequence>
<dbReference type="PROSITE" id="PS51257">
    <property type="entry name" value="PROKAR_LIPOPROTEIN"/>
    <property type="match status" value="1"/>
</dbReference>
<dbReference type="Pfam" id="PF12771">
    <property type="entry name" value="SusD-like_2"/>
    <property type="match status" value="1"/>
</dbReference>
<dbReference type="AlphaFoldDB" id="A0A1M6MXH6"/>
<organism evidence="2 3">
    <name type="scientific">Pseudozobellia thermophila</name>
    <dbReference type="NCBI Taxonomy" id="192903"/>
    <lineage>
        <taxon>Bacteria</taxon>
        <taxon>Pseudomonadati</taxon>
        <taxon>Bacteroidota</taxon>
        <taxon>Flavobacteriia</taxon>
        <taxon>Flavobacteriales</taxon>
        <taxon>Flavobacteriaceae</taxon>
        <taxon>Pseudozobellia</taxon>
    </lineage>
</organism>
<gene>
    <name evidence="2" type="ORF">SAMN04488513_11148</name>
</gene>
<evidence type="ECO:0000313" key="2">
    <source>
        <dbReference type="EMBL" id="SHJ88177.1"/>
    </source>
</evidence>
<feature type="chain" id="PRO_5012477747" evidence="1">
    <location>
        <begin position="22"/>
        <end position="532"/>
    </location>
</feature>
<name>A0A1M6MXH6_9FLAO</name>
<protein>
    <submittedName>
        <fullName evidence="2">Starch-binding associating with outer membrane</fullName>
    </submittedName>
</protein>
<dbReference type="SUPFAM" id="SSF48452">
    <property type="entry name" value="TPR-like"/>
    <property type="match status" value="1"/>
</dbReference>
<dbReference type="Gene3D" id="1.25.40.390">
    <property type="match status" value="1"/>
</dbReference>
<accession>A0A1M6MXH6</accession>
<dbReference type="InterPro" id="IPR011990">
    <property type="entry name" value="TPR-like_helical_dom_sf"/>
</dbReference>
<evidence type="ECO:0000256" key="1">
    <source>
        <dbReference type="SAM" id="SignalP"/>
    </source>
</evidence>